<evidence type="ECO:0000256" key="4">
    <source>
        <dbReference type="ARBA" id="ARBA00022771"/>
    </source>
</evidence>
<evidence type="ECO:0000259" key="9">
    <source>
        <dbReference type="PROSITE" id="PS50157"/>
    </source>
</evidence>
<dbReference type="SUPFAM" id="SSF57667">
    <property type="entry name" value="beta-beta-alpha zinc fingers"/>
    <property type="match status" value="1"/>
</dbReference>
<dbReference type="PROSITE" id="PS00028">
    <property type="entry name" value="ZINC_FINGER_C2H2_1"/>
    <property type="match status" value="2"/>
</dbReference>
<keyword evidence="11" id="KW-1185">Reference proteome</keyword>
<reference evidence="10" key="1">
    <citation type="journal article" date="2023" name="Mol. Phylogenet. Evol.">
        <title>Genome-scale phylogeny and comparative genomics of the fungal order Sordariales.</title>
        <authorList>
            <person name="Hensen N."/>
            <person name="Bonometti L."/>
            <person name="Westerberg I."/>
            <person name="Brannstrom I.O."/>
            <person name="Guillou S."/>
            <person name="Cros-Aarteil S."/>
            <person name="Calhoun S."/>
            <person name="Haridas S."/>
            <person name="Kuo A."/>
            <person name="Mondo S."/>
            <person name="Pangilinan J."/>
            <person name="Riley R."/>
            <person name="LaButti K."/>
            <person name="Andreopoulos B."/>
            <person name="Lipzen A."/>
            <person name="Chen C."/>
            <person name="Yan M."/>
            <person name="Daum C."/>
            <person name="Ng V."/>
            <person name="Clum A."/>
            <person name="Steindorff A."/>
            <person name="Ohm R.A."/>
            <person name="Martin F."/>
            <person name="Silar P."/>
            <person name="Natvig D.O."/>
            <person name="Lalanne C."/>
            <person name="Gautier V."/>
            <person name="Ament-Velasquez S.L."/>
            <person name="Kruys A."/>
            <person name="Hutchinson M.I."/>
            <person name="Powell A.J."/>
            <person name="Barry K."/>
            <person name="Miller A.N."/>
            <person name="Grigoriev I.V."/>
            <person name="Debuchy R."/>
            <person name="Gladieux P."/>
            <person name="Hiltunen Thoren M."/>
            <person name="Johannesson H."/>
        </authorList>
    </citation>
    <scope>NUCLEOTIDE SEQUENCE</scope>
    <source>
        <strain evidence="10">PSN243</strain>
    </source>
</reference>
<feature type="compositionally biased region" description="Low complexity" evidence="8">
    <location>
        <begin position="379"/>
        <end position="400"/>
    </location>
</feature>
<feature type="region of interest" description="Disordered" evidence="8">
    <location>
        <begin position="431"/>
        <end position="473"/>
    </location>
</feature>
<dbReference type="SMART" id="SM00355">
    <property type="entry name" value="ZnF_C2H2"/>
    <property type="match status" value="3"/>
</dbReference>
<feature type="domain" description="C2H2-type" evidence="9">
    <location>
        <begin position="158"/>
        <end position="186"/>
    </location>
</feature>
<evidence type="ECO:0000256" key="3">
    <source>
        <dbReference type="ARBA" id="ARBA00022737"/>
    </source>
</evidence>
<dbReference type="InterPro" id="IPR036236">
    <property type="entry name" value="Znf_C2H2_sf"/>
</dbReference>
<dbReference type="InterPro" id="IPR013087">
    <property type="entry name" value="Znf_C2H2_type"/>
</dbReference>
<keyword evidence="5" id="KW-0862">Zinc</keyword>
<dbReference type="GO" id="GO:0000981">
    <property type="term" value="F:DNA-binding transcription factor activity, RNA polymerase II-specific"/>
    <property type="evidence" value="ECO:0007669"/>
    <property type="project" value="InterPro"/>
</dbReference>
<evidence type="ECO:0000256" key="7">
    <source>
        <dbReference type="PROSITE-ProRule" id="PRU00042"/>
    </source>
</evidence>
<dbReference type="GO" id="GO:0005634">
    <property type="term" value="C:nucleus"/>
    <property type="evidence" value="ECO:0007669"/>
    <property type="project" value="UniProtKB-SubCell"/>
</dbReference>
<reference evidence="10" key="2">
    <citation type="submission" date="2023-05" db="EMBL/GenBank/DDBJ databases">
        <authorList>
            <consortium name="Lawrence Berkeley National Laboratory"/>
            <person name="Steindorff A."/>
            <person name="Hensen N."/>
            <person name="Bonometti L."/>
            <person name="Westerberg I."/>
            <person name="Brannstrom I.O."/>
            <person name="Guillou S."/>
            <person name="Cros-Aarteil S."/>
            <person name="Calhoun S."/>
            <person name="Haridas S."/>
            <person name="Kuo A."/>
            <person name="Mondo S."/>
            <person name="Pangilinan J."/>
            <person name="Riley R."/>
            <person name="Labutti K."/>
            <person name="Andreopoulos B."/>
            <person name="Lipzen A."/>
            <person name="Chen C."/>
            <person name="Yanf M."/>
            <person name="Daum C."/>
            <person name="Ng V."/>
            <person name="Clum A."/>
            <person name="Ohm R."/>
            <person name="Martin F."/>
            <person name="Silar P."/>
            <person name="Natvig D."/>
            <person name="Lalanne C."/>
            <person name="Gautier V."/>
            <person name="Ament-Velasquez S.L."/>
            <person name="Kruys A."/>
            <person name="Hutchinson M.I."/>
            <person name="Powell A.J."/>
            <person name="Barry K."/>
            <person name="Miller A.N."/>
            <person name="Grigoriev I.V."/>
            <person name="Debuchy R."/>
            <person name="Gladieux P."/>
            <person name="Thoren M.H."/>
            <person name="Johannesson H."/>
        </authorList>
    </citation>
    <scope>NUCLEOTIDE SEQUENCE</scope>
    <source>
        <strain evidence="10">PSN243</strain>
    </source>
</reference>
<keyword evidence="3" id="KW-0677">Repeat</keyword>
<evidence type="ECO:0000256" key="6">
    <source>
        <dbReference type="ARBA" id="ARBA00023242"/>
    </source>
</evidence>
<protein>
    <recommendedName>
        <fullName evidence="9">C2H2-type domain-containing protein</fullName>
    </recommendedName>
</protein>
<evidence type="ECO:0000256" key="1">
    <source>
        <dbReference type="ARBA" id="ARBA00004123"/>
    </source>
</evidence>
<dbReference type="GO" id="GO:0000785">
    <property type="term" value="C:chromatin"/>
    <property type="evidence" value="ECO:0007669"/>
    <property type="project" value="TreeGrafter"/>
</dbReference>
<accession>A0AAV9H0Y2</accession>
<keyword evidence="2" id="KW-0479">Metal-binding</keyword>
<dbReference type="PROSITE" id="PS50157">
    <property type="entry name" value="ZINC_FINGER_C2H2_2"/>
    <property type="match status" value="2"/>
</dbReference>
<dbReference type="GO" id="GO:0008270">
    <property type="term" value="F:zinc ion binding"/>
    <property type="evidence" value="ECO:0007669"/>
    <property type="project" value="UniProtKB-KW"/>
</dbReference>
<comment type="caution">
    <text evidence="10">The sequence shown here is derived from an EMBL/GenBank/DDBJ whole genome shotgun (WGS) entry which is preliminary data.</text>
</comment>
<feature type="region of interest" description="Disordered" evidence="8">
    <location>
        <begin position="368"/>
        <end position="402"/>
    </location>
</feature>
<evidence type="ECO:0000256" key="2">
    <source>
        <dbReference type="ARBA" id="ARBA00022723"/>
    </source>
</evidence>
<keyword evidence="4 7" id="KW-0863">Zinc-finger</keyword>
<evidence type="ECO:0000313" key="10">
    <source>
        <dbReference type="EMBL" id="KAK4454729.1"/>
    </source>
</evidence>
<proteinExistence type="predicted"/>
<dbReference type="GO" id="GO:0000978">
    <property type="term" value="F:RNA polymerase II cis-regulatory region sequence-specific DNA binding"/>
    <property type="evidence" value="ECO:0007669"/>
    <property type="project" value="InterPro"/>
</dbReference>
<dbReference type="AlphaFoldDB" id="A0AAV9H0Y2"/>
<feature type="domain" description="C2H2-type" evidence="9">
    <location>
        <begin position="187"/>
        <end position="210"/>
    </location>
</feature>
<evidence type="ECO:0000256" key="8">
    <source>
        <dbReference type="SAM" id="MobiDB-lite"/>
    </source>
</evidence>
<sequence>MDPFRNPPADSLAAARLHVQALTECGLPREALLRALLENYGPSDEQQQIQQLPPMHRQQQHAPVAAYNARLSVSTTSSRSSGRASVLSTSTSLSSVSTQSAPDMAPFPPPPPPTQQRHRQHQLQQAAQSQQQQIQQPQSSASSTKSSNRGTSKPQGAYWCTFCDVAFQRKFDWKRHEDEFHERYKRYPCPNCNRIFWGANTFNQHHKNAHGCTTCPHADRVVQYTQRKQAWACGFCGGFLASRDRYFDHVARHYEDGCNKSHWNHSLVIYGLLHQPYITNAWKELYPSLYGHLPRDQQPVLEWDVKLTGHAQGFLEGESPGKLQDLLEFFNESTDDPRFLANLALSSANVRPRAAAPAVVSELPAAPVSRRVSEPPKQAAIKSAAAAASSKHMSAPHPASGLTTQYDAQSLLKQRAMASLTSTFPSAHMMHTQPEPQLQHSPQQQQQQQQQQHRQQQTPQPQHQRMSLDQQKQHQLHNNPFMSAFPQTIMETPEPDHSFFVANQMQAHHAQLSQHHQHPVHHPQLAVPTISESLFEDWSSLSTTVVDEATFSIESWDTNMDLSSPPP</sequence>
<dbReference type="PANTHER" id="PTHR40626:SF11">
    <property type="entry name" value="ZINC FINGER PROTEIN YPR022C"/>
    <property type="match status" value="1"/>
</dbReference>
<comment type="subcellular location">
    <subcellularLocation>
        <location evidence="1">Nucleus</location>
    </subcellularLocation>
</comment>
<feature type="compositionally biased region" description="Low complexity" evidence="8">
    <location>
        <begin position="433"/>
        <end position="464"/>
    </location>
</feature>
<keyword evidence="6" id="KW-0539">Nucleus</keyword>
<feature type="compositionally biased region" description="Pro residues" evidence="8">
    <location>
        <begin position="105"/>
        <end position="114"/>
    </location>
</feature>
<gene>
    <name evidence="10" type="ORF">QBC34DRAFT_482009</name>
</gene>
<feature type="region of interest" description="Disordered" evidence="8">
    <location>
        <begin position="71"/>
        <end position="153"/>
    </location>
</feature>
<dbReference type="InterPro" id="IPR051059">
    <property type="entry name" value="VerF-like"/>
</dbReference>
<organism evidence="10 11">
    <name type="scientific">Podospora aff. communis PSN243</name>
    <dbReference type="NCBI Taxonomy" id="3040156"/>
    <lineage>
        <taxon>Eukaryota</taxon>
        <taxon>Fungi</taxon>
        <taxon>Dikarya</taxon>
        <taxon>Ascomycota</taxon>
        <taxon>Pezizomycotina</taxon>
        <taxon>Sordariomycetes</taxon>
        <taxon>Sordariomycetidae</taxon>
        <taxon>Sordariales</taxon>
        <taxon>Podosporaceae</taxon>
        <taxon>Podospora</taxon>
    </lineage>
</organism>
<name>A0AAV9H0Y2_9PEZI</name>
<evidence type="ECO:0000313" key="11">
    <source>
        <dbReference type="Proteomes" id="UP001321760"/>
    </source>
</evidence>
<feature type="compositionally biased region" description="Low complexity" evidence="8">
    <location>
        <begin position="122"/>
        <end position="153"/>
    </location>
</feature>
<dbReference type="EMBL" id="MU865916">
    <property type="protein sequence ID" value="KAK4454729.1"/>
    <property type="molecule type" value="Genomic_DNA"/>
</dbReference>
<feature type="compositionally biased region" description="Low complexity" evidence="8">
    <location>
        <begin position="71"/>
        <end position="104"/>
    </location>
</feature>
<dbReference type="PANTHER" id="PTHR40626">
    <property type="entry name" value="MIP31509P"/>
    <property type="match status" value="1"/>
</dbReference>
<dbReference type="Gene3D" id="3.30.160.60">
    <property type="entry name" value="Classic Zinc Finger"/>
    <property type="match status" value="1"/>
</dbReference>
<feature type="region of interest" description="Disordered" evidence="8">
    <location>
        <begin position="44"/>
        <end position="63"/>
    </location>
</feature>
<dbReference type="Proteomes" id="UP001321760">
    <property type="component" value="Unassembled WGS sequence"/>
</dbReference>
<evidence type="ECO:0000256" key="5">
    <source>
        <dbReference type="ARBA" id="ARBA00022833"/>
    </source>
</evidence>